<dbReference type="InterPro" id="IPR016181">
    <property type="entry name" value="Acyl_CoA_acyltransferase"/>
</dbReference>
<organism evidence="2 3">
    <name type="scientific">Nocardioides marmotae</name>
    <dbReference type="NCBI Taxonomy" id="2663857"/>
    <lineage>
        <taxon>Bacteria</taxon>
        <taxon>Bacillati</taxon>
        <taxon>Actinomycetota</taxon>
        <taxon>Actinomycetes</taxon>
        <taxon>Propionibacteriales</taxon>
        <taxon>Nocardioidaceae</taxon>
        <taxon>Nocardioides</taxon>
    </lineage>
</organism>
<reference evidence="2 3" key="1">
    <citation type="submission" date="2019-10" db="EMBL/GenBank/DDBJ databases">
        <title>Nocardioides novel species isolated from the excrement of Marmot.</title>
        <authorList>
            <person name="Zhang G."/>
        </authorList>
    </citation>
    <scope>NUCLEOTIDE SEQUENCE [LARGE SCALE GENOMIC DNA]</scope>
    <source>
        <strain evidence="3">zg-579</strain>
    </source>
</reference>
<dbReference type="InterPro" id="IPR038740">
    <property type="entry name" value="BioF2-like_GNAT_dom"/>
</dbReference>
<keyword evidence="3" id="KW-1185">Reference proteome</keyword>
<evidence type="ECO:0000313" key="2">
    <source>
        <dbReference type="EMBL" id="MTB97250.1"/>
    </source>
</evidence>
<protein>
    <submittedName>
        <fullName evidence="2">GNAT family N-acetyltransferase</fullName>
    </submittedName>
</protein>
<dbReference type="Pfam" id="PF13480">
    <property type="entry name" value="Acetyltransf_6"/>
    <property type="match status" value="1"/>
</dbReference>
<sequence>MHGDPESSVLVRHDFDSEAAGWARISHQVPHPAPFTRPWWLRHVARGTPTHLLVLAGEEPVGGIALTGRRVLGVELLRPAGHGVPCPDHIDLVAVPGHEERVAAAFAAWFRRPGARVLDLAGAPERSLAARSLGVAARPMDVAPYEPLEPGGDGFLASRSASFRRNVRRTETRLARAGVRQWTATGASVAAALDAFEALHRDRPDRAPLLAQMPRLRPAVTEALAAGEARVDVLEVGEEPAAVSIAFVVAGRLALYQLARSTDRAHDGAGTALLVRVVEQAAAAGCHEVDLLRGEEAYKAGFASRRRVLTRVRAAHGARGRLLLAAWDGVRRLNALRRGAS</sequence>
<keyword evidence="2" id="KW-0808">Transferase</keyword>
<dbReference type="SUPFAM" id="SSF55729">
    <property type="entry name" value="Acyl-CoA N-acyltransferases (Nat)"/>
    <property type="match status" value="1"/>
</dbReference>
<comment type="caution">
    <text evidence="2">The sequence shown here is derived from an EMBL/GenBank/DDBJ whole genome shotgun (WGS) entry which is preliminary data.</text>
</comment>
<dbReference type="GO" id="GO:0016740">
    <property type="term" value="F:transferase activity"/>
    <property type="evidence" value="ECO:0007669"/>
    <property type="project" value="UniProtKB-KW"/>
</dbReference>
<gene>
    <name evidence="2" type="ORF">GGQ22_19460</name>
</gene>
<accession>A0A6I3JGQ2</accession>
<dbReference type="Proteomes" id="UP000433406">
    <property type="component" value="Unassembled WGS sequence"/>
</dbReference>
<dbReference type="AlphaFoldDB" id="A0A6I3JGQ2"/>
<evidence type="ECO:0000313" key="3">
    <source>
        <dbReference type="Proteomes" id="UP000433406"/>
    </source>
</evidence>
<name>A0A6I3JGQ2_9ACTN</name>
<dbReference type="EMBL" id="WLCI01000020">
    <property type="protein sequence ID" value="MTB97250.1"/>
    <property type="molecule type" value="Genomic_DNA"/>
</dbReference>
<dbReference type="RefSeq" id="WP_154617036.1">
    <property type="nucleotide sequence ID" value="NZ_CP053660.1"/>
</dbReference>
<dbReference type="Gene3D" id="3.40.630.30">
    <property type="match status" value="1"/>
</dbReference>
<proteinExistence type="predicted"/>
<feature type="domain" description="BioF2-like acetyltransferase" evidence="1">
    <location>
        <begin position="162"/>
        <end position="299"/>
    </location>
</feature>
<evidence type="ECO:0000259" key="1">
    <source>
        <dbReference type="Pfam" id="PF13480"/>
    </source>
</evidence>